<dbReference type="STRING" id="644352.J3NQG4"/>
<dbReference type="Proteomes" id="UP000006039">
    <property type="component" value="Unassembled WGS sequence"/>
</dbReference>
<keyword evidence="5" id="KW-1185">Reference proteome</keyword>
<reference evidence="3" key="3">
    <citation type="submission" date="2010-09" db="EMBL/GenBank/DDBJ databases">
        <title>Annotation of Gaeumannomyces graminis var. tritici R3-111a-1.</title>
        <authorList>
            <consortium name="The Broad Institute Genome Sequencing Platform"/>
            <person name="Ma L.-J."/>
            <person name="Dead R."/>
            <person name="Young S.K."/>
            <person name="Zeng Q."/>
            <person name="Gargeya S."/>
            <person name="Fitzgerald M."/>
            <person name="Haas B."/>
            <person name="Abouelleil A."/>
            <person name="Alvarado L."/>
            <person name="Arachchi H.M."/>
            <person name="Berlin A."/>
            <person name="Brown A."/>
            <person name="Chapman S.B."/>
            <person name="Chen Z."/>
            <person name="Dunbar C."/>
            <person name="Freedman E."/>
            <person name="Gearin G."/>
            <person name="Gellesch M."/>
            <person name="Goldberg J."/>
            <person name="Griggs A."/>
            <person name="Gujja S."/>
            <person name="Heiman D."/>
            <person name="Howarth C."/>
            <person name="Larson L."/>
            <person name="Lui A."/>
            <person name="MacDonald P.J.P."/>
            <person name="Mehta T."/>
            <person name="Montmayeur A."/>
            <person name="Murphy C."/>
            <person name="Neiman D."/>
            <person name="Pearson M."/>
            <person name="Priest M."/>
            <person name="Roberts A."/>
            <person name="Saif S."/>
            <person name="Shea T."/>
            <person name="Shenoy N."/>
            <person name="Sisk P."/>
            <person name="Stolte C."/>
            <person name="Sykes S."/>
            <person name="Yandava C."/>
            <person name="Wortman J."/>
            <person name="Nusbaum C."/>
            <person name="Birren B."/>
        </authorList>
    </citation>
    <scope>NUCLEOTIDE SEQUENCE</scope>
    <source>
        <strain evidence="3">R3-111a-1</strain>
    </source>
</reference>
<feature type="signal peptide" evidence="1">
    <location>
        <begin position="1"/>
        <end position="19"/>
    </location>
</feature>
<dbReference type="AlphaFoldDB" id="J3NQG4"/>
<dbReference type="VEuPathDB" id="FungiDB:GGTG_03521"/>
<dbReference type="CDD" id="cd02182">
    <property type="entry name" value="GH16_Strep_laminarinase_like"/>
    <property type="match status" value="1"/>
</dbReference>
<gene>
    <name evidence="4" type="primary">20343979</name>
    <name evidence="3" type="ORF">GGTG_03521</name>
</gene>
<dbReference type="EMBL" id="GL385396">
    <property type="protein sequence ID" value="EJT78420.1"/>
    <property type="molecule type" value="Genomic_DNA"/>
</dbReference>
<name>J3NQG4_GAET3</name>
<sequence length="285" mass="31097">MLPLGAAALLLLSPRRAAAWAAPAYSDLRLVWQDVFAGPGGSAPNAGSWNTITNINVNGEWQRYTTDSRNLQISGGGTVQIVPWRNGQTGEWTSGRIESKYTFTPQPGAVTVAEAQVRFGTNDVGRKKGLWPAFWLLGDAIRRGTPWPQCGELDILETVNGALTGYGTVHCDVYPGGRCNEPNGVGGTVGIPDQGWHTWRIQWDRRPGDWRSETISWFIDGRQFFSINGERIGDAAVWQSLCHQPLYFILNMAVGGTFPGPPNGDTLDGYGSMLEVAYVAHFIST</sequence>
<reference evidence="4" key="4">
    <citation type="journal article" date="2015" name="G3 (Bethesda)">
        <title>Genome sequences of three phytopathogenic species of the Magnaporthaceae family of fungi.</title>
        <authorList>
            <person name="Okagaki L.H."/>
            <person name="Nunes C.C."/>
            <person name="Sailsbery J."/>
            <person name="Clay B."/>
            <person name="Brown D."/>
            <person name="John T."/>
            <person name="Oh Y."/>
            <person name="Young N."/>
            <person name="Fitzgerald M."/>
            <person name="Haas B.J."/>
            <person name="Zeng Q."/>
            <person name="Young S."/>
            <person name="Adiconis X."/>
            <person name="Fan L."/>
            <person name="Levin J.Z."/>
            <person name="Mitchell T.K."/>
            <person name="Okubara P.A."/>
            <person name="Farman M.L."/>
            <person name="Kohn L.M."/>
            <person name="Birren B."/>
            <person name="Ma L.-J."/>
            <person name="Dean R.A."/>
        </authorList>
    </citation>
    <scope>NUCLEOTIDE SEQUENCE</scope>
    <source>
        <strain evidence="4">R3-111a-1</strain>
    </source>
</reference>
<evidence type="ECO:0000256" key="1">
    <source>
        <dbReference type="SAM" id="SignalP"/>
    </source>
</evidence>
<dbReference type="EnsemblFungi" id="EJT78420">
    <property type="protein sequence ID" value="EJT78420"/>
    <property type="gene ID" value="GGTG_03521"/>
</dbReference>
<protein>
    <recommendedName>
        <fullName evidence="2">GH16 domain-containing protein</fullName>
    </recommendedName>
</protein>
<evidence type="ECO:0000313" key="3">
    <source>
        <dbReference type="EMBL" id="EJT78420.1"/>
    </source>
</evidence>
<feature type="domain" description="GH16" evidence="2">
    <location>
        <begin position="18"/>
        <end position="285"/>
    </location>
</feature>
<dbReference type="SUPFAM" id="SSF49899">
    <property type="entry name" value="Concanavalin A-like lectins/glucanases"/>
    <property type="match status" value="1"/>
</dbReference>
<evidence type="ECO:0000313" key="4">
    <source>
        <dbReference type="EnsemblFungi" id="EJT78420"/>
    </source>
</evidence>
<reference evidence="3" key="2">
    <citation type="submission" date="2010-07" db="EMBL/GenBank/DDBJ databases">
        <authorList>
            <consortium name="The Broad Institute Genome Sequencing Platform"/>
            <consortium name="Broad Institute Genome Sequencing Center for Infectious Disease"/>
            <person name="Ma L.-J."/>
            <person name="Dead R."/>
            <person name="Young S."/>
            <person name="Zeng Q."/>
            <person name="Koehrsen M."/>
            <person name="Alvarado L."/>
            <person name="Berlin A."/>
            <person name="Chapman S.B."/>
            <person name="Chen Z."/>
            <person name="Freedman E."/>
            <person name="Gellesch M."/>
            <person name="Goldberg J."/>
            <person name="Griggs A."/>
            <person name="Gujja S."/>
            <person name="Heilman E.R."/>
            <person name="Heiman D."/>
            <person name="Hepburn T."/>
            <person name="Howarth C."/>
            <person name="Jen D."/>
            <person name="Larson L."/>
            <person name="Mehta T."/>
            <person name="Neiman D."/>
            <person name="Pearson M."/>
            <person name="Roberts A."/>
            <person name="Saif S."/>
            <person name="Shea T."/>
            <person name="Shenoy N."/>
            <person name="Sisk P."/>
            <person name="Stolte C."/>
            <person name="Sykes S."/>
            <person name="Walk T."/>
            <person name="White J."/>
            <person name="Yandava C."/>
            <person name="Haas B."/>
            <person name="Nusbaum C."/>
            <person name="Birren B."/>
        </authorList>
    </citation>
    <scope>NUCLEOTIDE SEQUENCE</scope>
    <source>
        <strain evidence="3">R3-111a-1</strain>
    </source>
</reference>
<dbReference type="InterPro" id="IPR013320">
    <property type="entry name" value="ConA-like_dom_sf"/>
</dbReference>
<dbReference type="PROSITE" id="PS51762">
    <property type="entry name" value="GH16_2"/>
    <property type="match status" value="1"/>
</dbReference>
<reference evidence="4" key="5">
    <citation type="submission" date="2018-04" db="UniProtKB">
        <authorList>
            <consortium name="EnsemblFungi"/>
        </authorList>
    </citation>
    <scope>IDENTIFICATION</scope>
    <source>
        <strain evidence="4">R3-111a-1</strain>
    </source>
</reference>
<dbReference type="RefSeq" id="XP_009219565.1">
    <property type="nucleotide sequence ID" value="XM_009221301.1"/>
</dbReference>
<dbReference type="eggNOG" id="ENOG502S1W9">
    <property type="taxonomic scope" value="Eukaryota"/>
</dbReference>
<dbReference type="GO" id="GO:0004553">
    <property type="term" value="F:hydrolase activity, hydrolyzing O-glycosyl compounds"/>
    <property type="evidence" value="ECO:0007669"/>
    <property type="project" value="InterPro"/>
</dbReference>
<dbReference type="Pfam" id="PF26113">
    <property type="entry name" value="GH16_XgeA"/>
    <property type="match status" value="1"/>
</dbReference>
<dbReference type="GO" id="GO:0005975">
    <property type="term" value="P:carbohydrate metabolic process"/>
    <property type="evidence" value="ECO:0007669"/>
    <property type="project" value="InterPro"/>
</dbReference>
<dbReference type="PANTHER" id="PTHR10963:SF60">
    <property type="entry name" value="GRAM-NEGATIVE BACTERIA-BINDING PROTEIN 1-RELATED"/>
    <property type="match status" value="1"/>
</dbReference>
<dbReference type="InterPro" id="IPR050546">
    <property type="entry name" value="Glycosyl_Hydrlase_16"/>
</dbReference>
<evidence type="ECO:0000313" key="5">
    <source>
        <dbReference type="Proteomes" id="UP000006039"/>
    </source>
</evidence>
<feature type="chain" id="PRO_5015094322" description="GH16 domain-containing protein" evidence="1">
    <location>
        <begin position="20"/>
        <end position="285"/>
    </location>
</feature>
<dbReference type="InterPro" id="IPR000757">
    <property type="entry name" value="Beta-glucanase-like"/>
</dbReference>
<dbReference type="GeneID" id="20343979"/>
<dbReference type="HOGENOM" id="CLU_019533_3_1_1"/>
<organism evidence="3">
    <name type="scientific">Gaeumannomyces tritici (strain R3-111a-1)</name>
    <name type="common">Wheat and barley take-all root rot fungus</name>
    <name type="synonym">Gaeumannomyces graminis var. tritici</name>
    <dbReference type="NCBI Taxonomy" id="644352"/>
    <lineage>
        <taxon>Eukaryota</taxon>
        <taxon>Fungi</taxon>
        <taxon>Dikarya</taxon>
        <taxon>Ascomycota</taxon>
        <taxon>Pezizomycotina</taxon>
        <taxon>Sordariomycetes</taxon>
        <taxon>Sordariomycetidae</taxon>
        <taxon>Magnaporthales</taxon>
        <taxon>Magnaporthaceae</taxon>
        <taxon>Gaeumannomyces</taxon>
    </lineage>
</organism>
<accession>J3NQG4</accession>
<dbReference type="Gene3D" id="2.60.120.200">
    <property type="match status" value="1"/>
</dbReference>
<proteinExistence type="predicted"/>
<reference evidence="5" key="1">
    <citation type="submission" date="2010-07" db="EMBL/GenBank/DDBJ databases">
        <title>The genome sequence of Gaeumannomyces graminis var. tritici strain R3-111a-1.</title>
        <authorList>
            <consortium name="The Broad Institute Genome Sequencing Platform"/>
            <person name="Ma L.-J."/>
            <person name="Dead R."/>
            <person name="Young S."/>
            <person name="Zeng Q."/>
            <person name="Koehrsen M."/>
            <person name="Alvarado L."/>
            <person name="Berlin A."/>
            <person name="Chapman S.B."/>
            <person name="Chen Z."/>
            <person name="Freedman E."/>
            <person name="Gellesch M."/>
            <person name="Goldberg J."/>
            <person name="Griggs A."/>
            <person name="Gujja S."/>
            <person name="Heilman E.R."/>
            <person name="Heiman D."/>
            <person name="Hepburn T."/>
            <person name="Howarth C."/>
            <person name="Jen D."/>
            <person name="Larson L."/>
            <person name="Mehta T."/>
            <person name="Neiman D."/>
            <person name="Pearson M."/>
            <person name="Roberts A."/>
            <person name="Saif S."/>
            <person name="Shea T."/>
            <person name="Shenoy N."/>
            <person name="Sisk P."/>
            <person name="Stolte C."/>
            <person name="Sykes S."/>
            <person name="Walk T."/>
            <person name="White J."/>
            <person name="Yandava C."/>
            <person name="Haas B."/>
            <person name="Nusbaum C."/>
            <person name="Birren B."/>
        </authorList>
    </citation>
    <scope>NUCLEOTIDE SEQUENCE [LARGE SCALE GENOMIC DNA]</scope>
    <source>
        <strain evidence="5">R3-111a-1</strain>
    </source>
</reference>
<evidence type="ECO:0000259" key="2">
    <source>
        <dbReference type="PROSITE" id="PS51762"/>
    </source>
</evidence>
<dbReference type="PANTHER" id="PTHR10963">
    <property type="entry name" value="GLYCOSYL HYDROLASE-RELATED"/>
    <property type="match status" value="1"/>
</dbReference>
<keyword evidence="1" id="KW-0732">Signal</keyword>
<dbReference type="OrthoDB" id="192832at2759"/>